<dbReference type="InterPro" id="IPR036097">
    <property type="entry name" value="HisK_dim/P_sf"/>
</dbReference>
<dbReference type="OrthoDB" id="1116352at2"/>
<organism evidence="15 17">
    <name type="scientific">Parabacteroides distasonis</name>
    <dbReference type="NCBI Taxonomy" id="823"/>
    <lineage>
        <taxon>Bacteria</taxon>
        <taxon>Pseudomonadati</taxon>
        <taxon>Bacteroidota</taxon>
        <taxon>Bacteroidia</taxon>
        <taxon>Bacteroidales</taxon>
        <taxon>Tannerellaceae</taxon>
        <taxon>Parabacteroides</taxon>
    </lineage>
</organism>
<evidence type="ECO:0000313" key="15">
    <source>
        <dbReference type="EMBL" id="MRZ53850.1"/>
    </source>
</evidence>
<dbReference type="RefSeq" id="WP_005857145.1">
    <property type="nucleotide sequence ID" value="NZ_BQOC01000001.1"/>
</dbReference>
<evidence type="ECO:0000313" key="14">
    <source>
        <dbReference type="EMBL" id="MDB9003728.1"/>
    </source>
</evidence>
<dbReference type="Gene3D" id="3.40.50.2300">
    <property type="match status" value="1"/>
</dbReference>
<dbReference type="SUPFAM" id="SSF55874">
    <property type="entry name" value="ATPase domain of HSP90 chaperone/DNA topoisomerase II/histidine kinase"/>
    <property type="match status" value="1"/>
</dbReference>
<dbReference type="SUPFAM" id="SSF46689">
    <property type="entry name" value="Homeodomain-like"/>
    <property type="match status" value="1"/>
</dbReference>
<dbReference type="Gene3D" id="1.10.287.130">
    <property type="match status" value="1"/>
</dbReference>
<evidence type="ECO:0000313" key="17">
    <source>
        <dbReference type="Proteomes" id="UP000432516"/>
    </source>
</evidence>
<dbReference type="PRINTS" id="PR00344">
    <property type="entry name" value="BCTRLSENSOR"/>
</dbReference>
<feature type="modified residue" description="4-aspartylphosphate" evidence="7">
    <location>
        <position position="730"/>
    </location>
</feature>
<feature type="domain" description="Histidine kinase" evidence="12">
    <location>
        <begin position="422"/>
        <end position="638"/>
    </location>
</feature>
<dbReference type="Gene3D" id="1.10.10.60">
    <property type="entry name" value="Homeodomain-like"/>
    <property type="match status" value="1"/>
</dbReference>
<dbReference type="SMART" id="SM00387">
    <property type="entry name" value="HATPase_c"/>
    <property type="match status" value="1"/>
</dbReference>
<dbReference type="SMART" id="SM00448">
    <property type="entry name" value="REC"/>
    <property type="match status" value="1"/>
</dbReference>
<dbReference type="PROSITE" id="PS01124">
    <property type="entry name" value="HTH_ARAC_FAMILY_2"/>
    <property type="match status" value="1"/>
</dbReference>
<dbReference type="InterPro" id="IPR003594">
    <property type="entry name" value="HATPase_dom"/>
</dbReference>
<dbReference type="SMART" id="SM00342">
    <property type="entry name" value="HTH_ARAC"/>
    <property type="match status" value="1"/>
</dbReference>
<dbReference type="InterPro" id="IPR018062">
    <property type="entry name" value="HTH_AraC-typ_CS"/>
</dbReference>
<dbReference type="InterPro" id="IPR011990">
    <property type="entry name" value="TPR-like_helical_dom_sf"/>
</dbReference>
<dbReference type="GO" id="GO:0000155">
    <property type="term" value="F:phosphorelay sensor kinase activity"/>
    <property type="evidence" value="ECO:0007669"/>
    <property type="project" value="InterPro"/>
</dbReference>
<keyword evidence="6" id="KW-0804">Transcription</keyword>
<evidence type="ECO:0000256" key="5">
    <source>
        <dbReference type="ARBA" id="ARBA00023125"/>
    </source>
</evidence>
<keyword evidence="4" id="KW-0805">Transcription regulation</keyword>
<comment type="caution">
    <text evidence="15">The sequence shown here is derived from an EMBL/GenBank/DDBJ whole genome shotgun (WGS) entry which is preliminary data.</text>
</comment>
<dbReference type="Proteomes" id="UP001210126">
    <property type="component" value="Unassembled WGS sequence"/>
</dbReference>
<dbReference type="Pfam" id="PF00512">
    <property type="entry name" value="HisKA"/>
    <property type="match status" value="1"/>
</dbReference>
<dbReference type="EMBL" id="WKNE01000002">
    <property type="protein sequence ID" value="MRZ53850.1"/>
    <property type="molecule type" value="Genomic_DNA"/>
</dbReference>
<dbReference type="GO" id="GO:0043565">
    <property type="term" value="F:sequence-specific DNA binding"/>
    <property type="evidence" value="ECO:0007669"/>
    <property type="project" value="InterPro"/>
</dbReference>
<proteinExistence type="predicted"/>
<keyword evidence="3 7" id="KW-0597">Phosphoprotein</keyword>
<dbReference type="GO" id="GO:0003700">
    <property type="term" value="F:DNA-binding transcription factor activity"/>
    <property type="evidence" value="ECO:0007669"/>
    <property type="project" value="InterPro"/>
</dbReference>
<dbReference type="PROSITE" id="PS00041">
    <property type="entry name" value="HTH_ARAC_FAMILY_1"/>
    <property type="match status" value="1"/>
</dbReference>
<evidence type="ECO:0000313" key="18">
    <source>
        <dbReference type="Proteomes" id="UP000441609"/>
    </source>
</evidence>
<dbReference type="PANTHER" id="PTHR43547">
    <property type="entry name" value="TWO-COMPONENT HISTIDINE KINASE"/>
    <property type="match status" value="1"/>
</dbReference>
<dbReference type="Proteomes" id="UP000441609">
    <property type="component" value="Unassembled WGS sequence"/>
</dbReference>
<feature type="transmembrane region" description="Helical" evidence="10">
    <location>
        <begin position="376"/>
        <end position="399"/>
    </location>
</feature>
<dbReference type="InterPro" id="IPR001789">
    <property type="entry name" value="Sig_transdc_resp-reg_receiver"/>
</dbReference>
<dbReference type="Pfam" id="PF13176">
    <property type="entry name" value="TPR_7"/>
    <property type="match status" value="1"/>
</dbReference>
<dbReference type="InterPro" id="IPR036890">
    <property type="entry name" value="HATPase_C_sf"/>
</dbReference>
<dbReference type="EC" id="2.7.13.3" evidence="2"/>
<name>A0A3D9A1Z5_PARDI</name>
<evidence type="ECO:0000313" key="16">
    <source>
        <dbReference type="EMBL" id="MSB72877.1"/>
    </source>
</evidence>
<dbReference type="SUPFAM" id="SSF47384">
    <property type="entry name" value="Homodimeric domain of signal transducing histidine kinase"/>
    <property type="match status" value="1"/>
</dbReference>
<dbReference type="InterPro" id="IPR004358">
    <property type="entry name" value="Sig_transdc_His_kin-like_C"/>
</dbReference>
<dbReference type="AlphaFoldDB" id="A0A3D9A1Z5"/>
<feature type="domain" description="Response regulatory" evidence="13">
    <location>
        <begin position="682"/>
        <end position="797"/>
    </location>
</feature>
<feature type="region of interest" description="Disordered" evidence="9">
    <location>
        <begin position="647"/>
        <end position="674"/>
    </location>
</feature>
<dbReference type="SMART" id="SM00388">
    <property type="entry name" value="HisKA"/>
    <property type="match status" value="1"/>
</dbReference>
<dbReference type="PANTHER" id="PTHR43547:SF2">
    <property type="entry name" value="HYBRID SIGNAL TRANSDUCTION HISTIDINE KINASE C"/>
    <property type="match status" value="1"/>
</dbReference>
<dbReference type="PROSITE" id="PS50109">
    <property type="entry name" value="HIS_KIN"/>
    <property type="match status" value="1"/>
</dbReference>
<dbReference type="Gene3D" id="3.30.565.10">
    <property type="entry name" value="Histidine kinase-like ATPase, C-terminal domain"/>
    <property type="match status" value="1"/>
</dbReference>
<dbReference type="Proteomes" id="UP000432516">
    <property type="component" value="Unassembled WGS sequence"/>
</dbReference>
<evidence type="ECO:0000256" key="4">
    <source>
        <dbReference type="ARBA" id="ARBA00023015"/>
    </source>
</evidence>
<keyword evidence="8" id="KW-0175">Coiled coil</keyword>
<dbReference type="Pfam" id="PF00072">
    <property type="entry name" value="Response_reg"/>
    <property type="match status" value="1"/>
</dbReference>
<dbReference type="InterPro" id="IPR019734">
    <property type="entry name" value="TPR_rpt"/>
</dbReference>
<dbReference type="Pfam" id="PF12833">
    <property type="entry name" value="HTH_18"/>
    <property type="match status" value="1"/>
</dbReference>
<dbReference type="InterPro" id="IPR018060">
    <property type="entry name" value="HTH_AraC"/>
</dbReference>
<dbReference type="InterPro" id="IPR005467">
    <property type="entry name" value="His_kinase_dom"/>
</dbReference>
<dbReference type="SUPFAM" id="SSF52172">
    <property type="entry name" value="CheY-like"/>
    <property type="match status" value="1"/>
</dbReference>
<dbReference type="SUPFAM" id="SSF48452">
    <property type="entry name" value="TPR-like"/>
    <property type="match status" value="1"/>
</dbReference>
<dbReference type="SMART" id="SM00028">
    <property type="entry name" value="TPR"/>
    <property type="match status" value="5"/>
</dbReference>
<accession>A0A3D9A1Z5</accession>
<evidence type="ECO:0000256" key="9">
    <source>
        <dbReference type="SAM" id="MobiDB-lite"/>
    </source>
</evidence>
<evidence type="ECO:0000256" key="8">
    <source>
        <dbReference type="SAM" id="Coils"/>
    </source>
</evidence>
<keyword evidence="10" id="KW-1133">Transmembrane helix</keyword>
<dbReference type="Pfam" id="PF02518">
    <property type="entry name" value="HATPase_c"/>
    <property type="match status" value="1"/>
</dbReference>
<feature type="coiled-coil region" evidence="8">
    <location>
        <begin position="786"/>
        <end position="813"/>
    </location>
</feature>
<keyword evidence="10" id="KW-0812">Transmembrane</keyword>
<dbReference type="EMBL" id="WKMO01000004">
    <property type="protein sequence ID" value="MSB72877.1"/>
    <property type="molecule type" value="Genomic_DNA"/>
</dbReference>
<evidence type="ECO:0000256" key="3">
    <source>
        <dbReference type="ARBA" id="ARBA00022553"/>
    </source>
</evidence>
<dbReference type="PROSITE" id="PS50110">
    <property type="entry name" value="RESPONSE_REGULATORY"/>
    <property type="match status" value="1"/>
</dbReference>
<evidence type="ECO:0000259" key="13">
    <source>
        <dbReference type="PROSITE" id="PS50110"/>
    </source>
</evidence>
<reference evidence="14" key="2">
    <citation type="submission" date="2023-01" db="EMBL/GenBank/DDBJ databases">
        <title>Human gut microbiome strain richness.</title>
        <authorList>
            <person name="Chen-Liaw A."/>
        </authorList>
    </citation>
    <scope>NUCLEOTIDE SEQUENCE</scope>
    <source>
        <strain evidence="14">RTP21484st1_E5_RTP21484_190118</strain>
    </source>
</reference>
<evidence type="ECO:0000259" key="12">
    <source>
        <dbReference type="PROSITE" id="PS50109"/>
    </source>
</evidence>
<evidence type="ECO:0000256" key="7">
    <source>
        <dbReference type="PROSITE-ProRule" id="PRU00169"/>
    </source>
</evidence>
<dbReference type="CDD" id="cd00082">
    <property type="entry name" value="HisKA"/>
    <property type="match status" value="1"/>
</dbReference>
<reference evidence="17 18" key="1">
    <citation type="journal article" date="2019" name="Nat. Med.">
        <title>A library of human gut bacterial isolates paired with longitudinal multiomics data enables mechanistic microbiome research.</title>
        <authorList>
            <person name="Poyet M."/>
            <person name="Groussin M."/>
            <person name="Gibbons S.M."/>
            <person name="Avila-Pacheco J."/>
            <person name="Jiang X."/>
            <person name="Kearney S.M."/>
            <person name="Perrotta A.R."/>
            <person name="Berdy B."/>
            <person name="Zhao S."/>
            <person name="Lieberman T.D."/>
            <person name="Swanson P.K."/>
            <person name="Smith M."/>
            <person name="Roesemann S."/>
            <person name="Alexander J.E."/>
            <person name="Rich S.A."/>
            <person name="Livny J."/>
            <person name="Vlamakis H."/>
            <person name="Clish C."/>
            <person name="Bullock K."/>
            <person name="Deik A."/>
            <person name="Scott J."/>
            <person name="Pierce K.A."/>
            <person name="Xavier R.J."/>
            <person name="Alm E.J."/>
        </authorList>
    </citation>
    <scope>NUCLEOTIDE SEQUENCE [LARGE SCALE GENOMIC DNA]</scope>
    <source>
        <strain evidence="15 17">BIOML-A2</strain>
        <strain evidence="16 18">BIOML-A20</strain>
    </source>
</reference>
<evidence type="ECO:0000256" key="2">
    <source>
        <dbReference type="ARBA" id="ARBA00012438"/>
    </source>
</evidence>
<dbReference type="InterPro" id="IPR011006">
    <property type="entry name" value="CheY-like_superfamily"/>
</dbReference>
<evidence type="ECO:0000256" key="6">
    <source>
        <dbReference type="ARBA" id="ARBA00023163"/>
    </source>
</evidence>
<evidence type="ECO:0000259" key="11">
    <source>
        <dbReference type="PROSITE" id="PS01124"/>
    </source>
</evidence>
<gene>
    <name evidence="15" type="ORF">GKD68_03690</name>
    <name evidence="16" type="ORF">GKD70_06145</name>
    <name evidence="14" type="ORF">PN599_01760</name>
</gene>
<dbReference type="EMBL" id="JAQMPJ010000001">
    <property type="protein sequence ID" value="MDB9003728.1"/>
    <property type="molecule type" value="Genomic_DNA"/>
</dbReference>
<protein>
    <recommendedName>
        <fullName evidence="2">histidine kinase</fullName>
        <ecNumber evidence="2">2.7.13.3</ecNumber>
    </recommendedName>
</protein>
<evidence type="ECO:0000256" key="1">
    <source>
        <dbReference type="ARBA" id="ARBA00000085"/>
    </source>
</evidence>
<dbReference type="InterPro" id="IPR003661">
    <property type="entry name" value="HisK_dim/P_dom"/>
</dbReference>
<comment type="catalytic activity">
    <reaction evidence="1">
        <text>ATP + protein L-histidine = ADP + protein N-phospho-L-histidine.</text>
        <dbReference type="EC" id="2.7.13.3"/>
    </reaction>
</comment>
<feature type="domain" description="HTH araC/xylS-type" evidence="11">
    <location>
        <begin position="830"/>
        <end position="929"/>
    </location>
</feature>
<dbReference type="Gene3D" id="1.25.40.10">
    <property type="entry name" value="Tetratricopeptide repeat domain"/>
    <property type="match status" value="2"/>
</dbReference>
<evidence type="ECO:0000256" key="10">
    <source>
        <dbReference type="SAM" id="Phobius"/>
    </source>
</evidence>
<sequence>MWILSLIPSCHREGEVGLSQNDQVGIDSVVSACPDIDSLQSCLRYFERTANELGVILAYKELEVRYREAARFNEAIGCHREGLRLAMQRKDTSEVIQALNNIGTNFRRLGIMDEASNYHYRALSLCERLGDKESYKARKNRTISLSGIGNVYLTLENCEMADSIFRIALEEERTLDSDLGLAMNYANLGSIFEMRGMMDSAFVYYNYSMEHNRAAGSVVGISLCHNHIGRLFEKKGQWDQAIREYRNAYDLMVADNDLYHWLESCLALARVNIYKGDLRMAEAFLEHAEGAAKVPRAWKHLSSVYHLDYLRYKKLGDYKNALNAYTSSLAYADSMRNTENMNHIQNLRVDYEKERSNRKLSLIQKNYEMGQRTKNIFLIACLIVLFLTVVAMGFLWYALRMKSRNQQVMRRMEEVRANFFTNVTHEFRTPLTVILGVSEELRKGGIGEEELKTGLNMIGRQGKNLLELVNQLLEVAKVRSEIGDPEWRTGDIVAYTSMIVEDNRAYARQGQVDLCFTPSETIISMDFVPEYFRRIMDNLLRNAIKFTPRGGRVVVTMECVGSMLVTHVADTGCGIAEEDLPHIFKAFYLGETGGAGTMGTGIGLSLVRQMVRSMEGRVSVKSTAGVGSEFVVMLPLRHGDSFWERWVPGEESNDNASHPEPDKTVILPDATMEPDSTSMRPSILIVEDNADISYYIGRLLNGAYQIIYAQNGAEGLEIAAEQMPDLILTDLMMPEMDGYELCRRVRESEVLNHIPIIIITAKSGGKERVCGLEVGADAYLEKPFNAEELNIRITKLLEQRRLLREKYSKAMREGTELNVKLNPADQDFLARLNDYIYALISNHGLNSDMVDDKMCMSRSQLNRKVRAITGYNTSAYILQMRMERSKRLLASTEELIGDIALKCGFEDANYFARLFKQIFNVTPSQYRKSLIQ</sequence>
<dbReference type="InterPro" id="IPR009057">
    <property type="entry name" value="Homeodomain-like_sf"/>
</dbReference>
<keyword evidence="5" id="KW-0238">DNA-binding</keyword>
<keyword evidence="10" id="KW-0472">Membrane</keyword>